<accession>A0AAW2PEB5</accession>
<dbReference type="GO" id="GO:0004190">
    <property type="term" value="F:aspartic-type endopeptidase activity"/>
    <property type="evidence" value="ECO:0007669"/>
    <property type="project" value="UniProtKB-KW"/>
</dbReference>
<evidence type="ECO:0000256" key="1">
    <source>
        <dbReference type="ARBA" id="ARBA00022750"/>
    </source>
</evidence>
<dbReference type="InterPro" id="IPR054722">
    <property type="entry name" value="PolX-like_BBD"/>
</dbReference>
<reference evidence="4" key="1">
    <citation type="submission" date="2020-06" db="EMBL/GenBank/DDBJ databases">
        <authorList>
            <person name="Li T."/>
            <person name="Hu X."/>
            <person name="Zhang T."/>
            <person name="Song X."/>
            <person name="Zhang H."/>
            <person name="Dai N."/>
            <person name="Sheng W."/>
            <person name="Hou X."/>
            <person name="Wei L."/>
        </authorList>
    </citation>
    <scope>NUCLEOTIDE SEQUENCE</scope>
    <source>
        <strain evidence="4">G01</strain>
        <tissue evidence="4">Leaf</tissue>
    </source>
</reference>
<protein>
    <submittedName>
        <fullName evidence="4">Retrovirus-related Pol polyprotein from transposon RE2</fullName>
    </submittedName>
</protein>
<comment type="caution">
    <text evidence="4">The sequence shown here is derived from an EMBL/GenBank/DDBJ whole genome shotgun (WGS) entry which is preliminary data.</text>
</comment>
<dbReference type="SUPFAM" id="SSF56672">
    <property type="entry name" value="DNA/RNA polymerases"/>
    <property type="match status" value="1"/>
</dbReference>
<feature type="domain" description="Retrovirus-related Pol polyprotein from transposon TNT 1-94-like beta-barrel" evidence="3">
    <location>
        <begin position="170"/>
        <end position="244"/>
    </location>
</feature>
<keyword evidence="1" id="KW-0378">Hydrolase</keyword>
<evidence type="ECO:0000313" key="4">
    <source>
        <dbReference type="EMBL" id="KAL0354232.1"/>
    </source>
</evidence>
<gene>
    <name evidence="4" type="ORF">Sangu_1004500</name>
</gene>
<evidence type="ECO:0000259" key="2">
    <source>
        <dbReference type="Pfam" id="PF07727"/>
    </source>
</evidence>
<evidence type="ECO:0000259" key="3">
    <source>
        <dbReference type="Pfam" id="PF22936"/>
    </source>
</evidence>
<dbReference type="PANTHER" id="PTHR11439">
    <property type="entry name" value="GAG-POL-RELATED RETROTRANSPOSON"/>
    <property type="match status" value="1"/>
</dbReference>
<feature type="domain" description="Reverse transcriptase Ty1/copia-type" evidence="2">
    <location>
        <begin position="437"/>
        <end position="648"/>
    </location>
</feature>
<dbReference type="Pfam" id="PF22936">
    <property type="entry name" value="Pol_BBD"/>
    <property type="match status" value="1"/>
</dbReference>
<dbReference type="InterPro" id="IPR013103">
    <property type="entry name" value="RVT_2"/>
</dbReference>
<keyword evidence="1" id="KW-0645">Protease</keyword>
<dbReference type="EMBL" id="JACGWK010000005">
    <property type="protein sequence ID" value="KAL0354232.1"/>
    <property type="molecule type" value="Genomic_DNA"/>
</dbReference>
<sequence>MVMSVEKQRSIHTELAENTNNVAYQLVMKENMRHHAEKPVFKRRQYVDKKSLTCVHCHKTGDTKDSCFKLHGVPEWYTSLTDQKIKGAGGGKGFVANVDVKQQSEQGTQLNVAANQSNMSALVSELLKMVKSANTQPTDPLHVDYANYVEYNKDFAGNISTPNTLDLSYWIIDTGATNHICGDITLFQSYTTPTHSQFIILPDGSKKNVMYTGTIQLSTTISLDHVLYIPGFSVNLLSVSQLCASNSVSFSFFEKCCILQDQLVTYLVLSRLNVIVHMAPRDVIFYEHIFPYASTATPPSSIPFPIAPNICSDDCVSTSDSPIQPSSSSALDSLAHIPRSSDILATTPLSNTESLHSTHLSPQLLRRSSRIIHRPTRFDDFICHTSTPAVLHTHNTAYMSFVATLSILQEPKSFAEAMKYPEWRQAMHEEIQALEHNKTWRITHLPDGKKAIGCKWVYKLKLKADGSVDRYKARLVAKGYNQIEGIDYTDSFSLVAKVVTVRLFLTIATSHGWPIRQLDVNNAFLHGYLDEDLYMVPPKGYSVESGMVCKLERSLYGLKQASRQWNVEFTTKLQEFGFMQSPNDYCLFVKTTDSEILALLVYVDDILLTGSSLEEIQAVKCYLHDLFTIKDIGEARYFLGLEIARNSKAALHVVKYLKGYPSKGLFLPALNSFTLMAYSDADWASCPDSRRSLTGFCIFLGTTLVSWKTKKQTTVSRSTAEAEYRSMAAAVCEIRWISFLLLDFGISLSTPVMLHCDNKAAMHITANPVFHERTKQIEIDCHVVRNAYKRVSLISSMSAVQSSSQMFSRSPACGGADEIGSAGAGMIELKNGDATHRIENS</sequence>
<dbReference type="InterPro" id="IPR043502">
    <property type="entry name" value="DNA/RNA_pol_sf"/>
</dbReference>
<name>A0AAW2PEB5_9LAMI</name>
<reference evidence="4" key="2">
    <citation type="journal article" date="2024" name="Plant">
        <title>Genomic evolution and insights into agronomic trait innovations of Sesamum species.</title>
        <authorList>
            <person name="Miao H."/>
            <person name="Wang L."/>
            <person name="Qu L."/>
            <person name="Liu H."/>
            <person name="Sun Y."/>
            <person name="Le M."/>
            <person name="Wang Q."/>
            <person name="Wei S."/>
            <person name="Zheng Y."/>
            <person name="Lin W."/>
            <person name="Duan Y."/>
            <person name="Cao H."/>
            <person name="Xiong S."/>
            <person name="Wang X."/>
            <person name="Wei L."/>
            <person name="Li C."/>
            <person name="Ma Q."/>
            <person name="Ju M."/>
            <person name="Zhao R."/>
            <person name="Li G."/>
            <person name="Mu C."/>
            <person name="Tian Q."/>
            <person name="Mei H."/>
            <person name="Zhang T."/>
            <person name="Gao T."/>
            <person name="Zhang H."/>
        </authorList>
    </citation>
    <scope>NUCLEOTIDE SEQUENCE</scope>
    <source>
        <strain evidence="4">G01</strain>
    </source>
</reference>
<dbReference type="Pfam" id="PF07727">
    <property type="entry name" value="RVT_2"/>
    <property type="match status" value="1"/>
</dbReference>
<dbReference type="CDD" id="cd09272">
    <property type="entry name" value="RNase_HI_RT_Ty1"/>
    <property type="match status" value="1"/>
</dbReference>
<organism evidence="4">
    <name type="scientific">Sesamum angustifolium</name>
    <dbReference type="NCBI Taxonomy" id="2727405"/>
    <lineage>
        <taxon>Eukaryota</taxon>
        <taxon>Viridiplantae</taxon>
        <taxon>Streptophyta</taxon>
        <taxon>Embryophyta</taxon>
        <taxon>Tracheophyta</taxon>
        <taxon>Spermatophyta</taxon>
        <taxon>Magnoliopsida</taxon>
        <taxon>eudicotyledons</taxon>
        <taxon>Gunneridae</taxon>
        <taxon>Pentapetalae</taxon>
        <taxon>asterids</taxon>
        <taxon>lamiids</taxon>
        <taxon>Lamiales</taxon>
        <taxon>Pedaliaceae</taxon>
        <taxon>Sesamum</taxon>
    </lineage>
</organism>
<proteinExistence type="predicted"/>
<dbReference type="PANTHER" id="PTHR11439:SF465">
    <property type="entry name" value="REVERSE TRANSCRIPTASE TY1_COPIA-TYPE DOMAIN-CONTAINING PROTEIN"/>
    <property type="match status" value="1"/>
</dbReference>
<keyword evidence="1" id="KW-0064">Aspartyl protease</keyword>
<dbReference type="AlphaFoldDB" id="A0AAW2PEB5"/>